<evidence type="ECO:0000256" key="4">
    <source>
        <dbReference type="ARBA" id="ARBA00022741"/>
    </source>
</evidence>
<dbReference type="PANTHER" id="PTHR24223">
    <property type="entry name" value="ATP-BINDING CASSETTE SUB-FAMILY C"/>
    <property type="match status" value="1"/>
</dbReference>
<sequence>MKDNVLIKKDMERAVLEKAAYVHSISNTIIPTVPVLAAVATFLGYVMKGNNLTPDEAFTIITVLSTMRTSLGVLPFAVKAMTELLVSCERYKSILLMMEMQAPKWSVADEKFAIVMNTATFSWESHQVNPTYKNKMVKQGSMHTEECLTNEDEYLSDDEHVNLTSITDHPTFSIEDITLTIEKGKLVGICGTVGCGKTSLMSAFLGRMIHRSGKVAMDGSVAYVAQQAWIMNASIRENILFGEEYDPERYNGIVEACCLEEDFESFVEGDLIEIGERGINLSGGQKQRVSLARAVYSDRDIYLLDDPLSAVDTHIGSHIFSKCIKKVLKGKTVLLVTHQLQKNQSSVSAGLASDT</sequence>
<keyword evidence="3 8" id="KW-0812">Transmembrane</keyword>
<keyword evidence="11" id="KW-1185">Reference proteome</keyword>
<dbReference type="PROSITE" id="PS00211">
    <property type="entry name" value="ABC_TRANSPORTER_1"/>
    <property type="match status" value="1"/>
</dbReference>
<dbReference type="GO" id="GO:0042626">
    <property type="term" value="F:ATPase-coupled transmembrane transporter activity"/>
    <property type="evidence" value="ECO:0007669"/>
    <property type="project" value="TreeGrafter"/>
</dbReference>
<evidence type="ECO:0000313" key="11">
    <source>
        <dbReference type="Proteomes" id="UP001195483"/>
    </source>
</evidence>
<evidence type="ECO:0000259" key="9">
    <source>
        <dbReference type="PROSITE" id="PS50893"/>
    </source>
</evidence>
<dbReference type="Pfam" id="PF00005">
    <property type="entry name" value="ABC_tran"/>
    <property type="match status" value="1"/>
</dbReference>
<dbReference type="InterPro" id="IPR017871">
    <property type="entry name" value="ABC_transporter-like_CS"/>
</dbReference>
<evidence type="ECO:0000313" key="10">
    <source>
        <dbReference type="EMBL" id="KAK3604647.1"/>
    </source>
</evidence>
<evidence type="ECO:0000256" key="6">
    <source>
        <dbReference type="ARBA" id="ARBA00022989"/>
    </source>
</evidence>
<keyword evidence="2" id="KW-0813">Transport</keyword>
<accession>A0AAE0T6D0</accession>
<keyword evidence="4" id="KW-0547">Nucleotide-binding</keyword>
<dbReference type="GO" id="GO:0005524">
    <property type="term" value="F:ATP binding"/>
    <property type="evidence" value="ECO:0007669"/>
    <property type="project" value="UniProtKB-KW"/>
</dbReference>
<dbReference type="InterPro" id="IPR003593">
    <property type="entry name" value="AAA+_ATPase"/>
</dbReference>
<evidence type="ECO:0000256" key="8">
    <source>
        <dbReference type="SAM" id="Phobius"/>
    </source>
</evidence>
<dbReference type="AlphaFoldDB" id="A0AAE0T6D0"/>
<evidence type="ECO:0000256" key="5">
    <source>
        <dbReference type="ARBA" id="ARBA00022840"/>
    </source>
</evidence>
<comment type="caution">
    <text evidence="10">The sequence shown here is derived from an EMBL/GenBank/DDBJ whole genome shotgun (WGS) entry which is preliminary data.</text>
</comment>
<reference evidence="10" key="3">
    <citation type="submission" date="2023-05" db="EMBL/GenBank/DDBJ databases">
        <authorList>
            <person name="Smith C.H."/>
        </authorList>
    </citation>
    <scope>NUCLEOTIDE SEQUENCE</scope>
    <source>
        <strain evidence="10">CHS0354</strain>
        <tissue evidence="10">Mantle</tissue>
    </source>
</reference>
<organism evidence="10 11">
    <name type="scientific">Potamilus streckersoni</name>
    <dbReference type="NCBI Taxonomy" id="2493646"/>
    <lineage>
        <taxon>Eukaryota</taxon>
        <taxon>Metazoa</taxon>
        <taxon>Spiralia</taxon>
        <taxon>Lophotrochozoa</taxon>
        <taxon>Mollusca</taxon>
        <taxon>Bivalvia</taxon>
        <taxon>Autobranchia</taxon>
        <taxon>Heteroconchia</taxon>
        <taxon>Palaeoheterodonta</taxon>
        <taxon>Unionida</taxon>
        <taxon>Unionoidea</taxon>
        <taxon>Unionidae</taxon>
        <taxon>Ambleminae</taxon>
        <taxon>Lampsilini</taxon>
        <taxon>Potamilus</taxon>
    </lineage>
</organism>
<dbReference type="GO" id="GO:0016020">
    <property type="term" value="C:membrane"/>
    <property type="evidence" value="ECO:0007669"/>
    <property type="project" value="UniProtKB-SubCell"/>
</dbReference>
<dbReference type="FunFam" id="3.40.50.300:FF:000997">
    <property type="entry name" value="Multidrug resistance-associated protein 1"/>
    <property type="match status" value="1"/>
</dbReference>
<keyword evidence="7 8" id="KW-0472">Membrane</keyword>
<dbReference type="InterPro" id="IPR036640">
    <property type="entry name" value="ABC1_TM_sf"/>
</dbReference>
<evidence type="ECO:0000256" key="1">
    <source>
        <dbReference type="ARBA" id="ARBA00004141"/>
    </source>
</evidence>
<dbReference type="CDD" id="cd03250">
    <property type="entry name" value="ABCC_MRP_domain1"/>
    <property type="match status" value="1"/>
</dbReference>
<dbReference type="InterPro" id="IPR003439">
    <property type="entry name" value="ABC_transporter-like_ATP-bd"/>
</dbReference>
<dbReference type="PROSITE" id="PS50893">
    <property type="entry name" value="ABC_TRANSPORTER_2"/>
    <property type="match status" value="1"/>
</dbReference>
<dbReference type="InterPro" id="IPR050173">
    <property type="entry name" value="ABC_transporter_C-like"/>
</dbReference>
<dbReference type="InterPro" id="IPR027417">
    <property type="entry name" value="P-loop_NTPase"/>
</dbReference>
<reference evidence="10" key="2">
    <citation type="journal article" date="2021" name="Genome Biol. Evol.">
        <title>Developing a high-quality reference genome for a parasitic bivalve with doubly uniparental inheritance (Bivalvia: Unionida).</title>
        <authorList>
            <person name="Smith C.H."/>
        </authorList>
    </citation>
    <scope>NUCLEOTIDE SEQUENCE</scope>
    <source>
        <strain evidence="10">CHS0354</strain>
        <tissue evidence="10">Mantle</tissue>
    </source>
</reference>
<dbReference type="EMBL" id="JAEAOA010000493">
    <property type="protein sequence ID" value="KAK3604647.1"/>
    <property type="molecule type" value="Genomic_DNA"/>
</dbReference>
<evidence type="ECO:0000256" key="3">
    <source>
        <dbReference type="ARBA" id="ARBA00022692"/>
    </source>
</evidence>
<dbReference type="SUPFAM" id="SSF52540">
    <property type="entry name" value="P-loop containing nucleoside triphosphate hydrolases"/>
    <property type="match status" value="1"/>
</dbReference>
<keyword evidence="6 8" id="KW-1133">Transmembrane helix</keyword>
<name>A0AAE0T6D0_9BIVA</name>
<evidence type="ECO:0000256" key="2">
    <source>
        <dbReference type="ARBA" id="ARBA00022448"/>
    </source>
</evidence>
<dbReference type="Gene3D" id="3.40.50.300">
    <property type="entry name" value="P-loop containing nucleotide triphosphate hydrolases"/>
    <property type="match status" value="1"/>
</dbReference>
<dbReference type="SMART" id="SM00382">
    <property type="entry name" value="AAA"/>
    <property type="match status" value="1"/>
</dbReference>
<feature type="domain" description="ABC transporter" evidence="9">
    <location>
        <begin position="158"/>
        <end position="353"/>
    </location>
</feature>
<dbReference type="Proteomes" id="UP001195483">
    <property type="component" value="Unassembled WGS sequence"/>
</dbReference>
<reference evidence="10" key="1">
    <citation type="journal article" date="2021" name="Genome Biol. Evol.">
        <title>A High-Quality Reference Genome for a Parasitic Bivalve with Doubly Uniparental Inheritance (Bivalvia: Unionida).</title>
        <authorList>
            <person name="Smith C.H."/>
        </authorList>
    </citation>
    <scope>NUCLEOTIDE SEQUENCE</scope>
    <source>
        <strain evidence="10">CHS0354</strain>
    </source>
</reference>
<comment type="subcellular location">
    <subcellularLocation>
        <location evidence="1">Membrane</location>
        <topology evidence="1">Multi-pass membrane protein</topology>
    </subcellularLocation>
</comment>
<dbReference type="GO" id="GO:0016887">
    <property type="term" value="F:ATP hydrolysis activity"/>
    <property type="evidence" value="ECO:0007669"/>
    <property type="project" value="InterPro"/>
</dbReference>
<keyword evidence="5" id="KW-0067">ATP-binding</keyword>
<dbReference type="PANTHER" id="PTHR24223:SF447">
    <property type="entry name" value="MULTIDRUG RESISTANCE-ASSOCIATED PROTEIN 5"/>
    <property type="match status" value="1"/>
</dbReference>
<evidence type="ECO:0000256" key="7">
    <source>
        <dbReference type="ARBA" id="ARBA00023136"/>
    </source>
</evidence>
<proteinExistence type="predicted"/>
<feature type="transmembrane region" description="Helical" evidence="8">
    <location>
        <begin position="21"/>
        <end position="45"/>
    </location>
</feature>
<protein>
    <recommendedName>
        <fullName evidence="9">ABC transporter domain-containing protein</fullName>
    </recommendedName>
</protein>
<gene>
    <name evidence="10" type="ORF">CHS0354_007190</name>
</gene>
<dbReference type="Gene3D" id="1.20.1560.10">
    <property type="entry name" value="ABC transporter type 1, transmembrane domain"/>
    <property type="match status" value="1"/>
</dbReference>